<accession>A0A4Z2E3A4</accession>
<comment type="caution">
    <text evidence="1">The sequence shown here is derived from an EMBL/GenBank/DDBJ whole genome shotgun (WGS) entry which is preliminary data.</text>
</comment>
<evidence type="ECO:0000313" key="1">
    <source>
        <dbReference type="EMBL" id="TNN23191.1"/>
    </source>
</evidence>
<reference evidence="1 2" key="1">
    <citation type="submission" date="2019-03" db="EMBL/GenBank/DDBJ databases">
        <title>First draft genome of Liparis tanakae, snailfish: a comprehensive survey of snailfish specific genes.</title>
        <authorList>
            <person name="Kim W."/>
            <person name="Song I."/>
            <person name="Jeong J.-H."/>
            <person name="Kim D."/>
            <person name="Kim S."/>
            <person name="Ryu S."/>
            <person name="Song J.Y."/>
            <person name="Lee S.K."/>
        </authorList>
    </citation>
    <scope>NUCLEOTIDE SEQUENCE [LARGE SCALE GENOMIC DNA]</scope>
    <source>
        <tissue evidence="1">Muscle</tissue>
    </source>
</reference>
<name>A0A4Z2E3A4_9TELE</name>
<evidence type="ECO:0000313" key="2">
    <source>
        <dbReference type="Proteomes" id="UP000314294"/>
    </source>
</evidence>
<dbReference type="EMBL" id="SRLO01019440">
    <property type="protein sequence ID" value="TNN23191.1"/>
    <property type="molecule type" value="Genomic_DNA"/>
</dbReference>
<gene>
    <name evidence="1" type="ORF">EYF80_066691</name>
</gene>
<keyword evidence="2" id="KW-1185">Reference proteome</keyword>
<proteinExistence type="predicted"/>
<dbReference type="AlphaFoldDB" id="A0A4Z2E3A4"/>
<sequence length="118" mass="13247">MVLTCCYYTLQCWIPPDRPVLQWQTGIHRAEQNQLSLTMSLGRPHGGNTAFRIPLQPPMDMHTGGERTRETHQHAAHCWLSGMKERNHTSSAAGVNTDVFMVFMSEQGGASLKPLLIM</sequence>
<organism evidence="1 2">
    <name type="scientific">Liparis tanakae</name>
    <name type="common">Tanaka's snailfish</name>
    <dbReference type="NCBI Taxonomy" id="230148"/>
    <lineage>
        <taxon>Eukaryota</taxon>
        <taxon>Metazoa</taxon>
        <taxon>Chordata</taxon>
        <taxon>Craniata</taxon>
        <taxon>Vertebrata</taxon>
        <taxon>Euteleostomi</taxon>
        <taxon>Actinopterygii</taxon>
        <taxon>Neopterygii</taxon>
        <taxon>Teleostei</taxon>
        <taxon>Neoteleostei</taxon>
        <taxon>Acanthomorphata</taxon>
        <taxon>Eupercaria</taxon>
        <taxon>Perciformes</taxon>
        <taxon>Cottioidei</taxon>
        <taxon>Cottales</taxon>
        <taxon>Liparidae</taxon>
        <taxon>Liparis</taxon>
    </lineage>
</organism>
<dbReference type="Proteomes" id="UP000314294">
    <property type="component" value="Unassembled WGS sequence"/>
</dbReference>
<protein>
    <submittedName>
        <fullName evidence="1">Uncharacterized protein</fullName>
    </submittedName>
</protein>